<name>A0A5J5EWD5_9PEZI</name>
<evidence type="ECO:0000313" key="2">
    <source>
        <dbReference type="EMBL" id="KAA8905575.1"/>
    </source>
</evidence>
<evidence type="ECO:0000313" key="3">
    <source>
        <dbReference type="Proteomes" id="UP000326924"/>
    </source>
</evidence>
<feature type="compositionally biased region" description="Basic and acidic residues" evidence="1">
    <location>
        <begin position="313"/>
        <end position="338"/>
    </location>
</feature>
<sequence length="412" mass="46035">MRLATHSLEIPFPSPLFLFLLVSSFTAKLAIMSYHHPSYRWHENTHYSTESSSDCSSDDYGSRQGSIRIPRGSVRRNPPRAPTAPASPNTPSLIDSSSDTPSSLASSRRYEYDYGGMHPAAEPEIVDHSYPSYTGAYGIGHNPHYVPPPPPPAPQAKRRPAPVTIPPPIGKPVNCIVAEPENDLTSPIRRGGPKAGSYLDAFAPPPDPEVVTLKSPELPLTPMSSPPGPTQVGAARHVMSVYPGYYAAPPHAHPVAPIVMSDGSWEGDEYEESVYSRGRRDRPRNGIRHVAGLGIGRESRSRPPPRSRSRGPPPRDRDYERELIEREVQREEREEREGRSRRHRSRSRHHRHRSRPPREEEDVKYSAELQAKIDAVRTRLEAVRMDPYAQEIIAAENIKFDELLPKNLGRTA</sequence>
<feature type="compositionally biased region" description="Basic residues" evidence="1">
    <location>
        <begin position="277"/>
        <end position="287"/>
    </location>
</feature>
<dbReference type="OrthoDB" id="10531537at2759"/>
<feature type="region of interest" description="Disordered" evidence="1">
    <location>
        <begin position="46"/>
        <end position="106"/>
    </location>
</feature>
<feature type="region of interest" description="Disordered" evidence="1">
    <location>
        <begin position="275"/>
        <end position="365"/>
    </location>
</feature>
<reference evidence="2 3" key="1">
    <citation type="submission" date="2019-09" db="EMBL/GenBank/DDBJ databases">
        <title>Draft genome of the ectomycorrhizal ascomycete Sphaerosporella brunnea.</title>
        <authorList>
            <consortium name="DOE Joint Genome Institute"/>
            <person name="Benucci G.M."/>
            <person name="Marozzi G."/>
            <person name="Antonielli L."/>
            <person name="Sanchez S."/>
            <person name="Marco P."/>
            <person name="Wang X."/>
            <person name="Falini L.B."/>
            <person name="Barry K."/>
            <person name="Haridas S."/>
            <person name="Lipzen A."/>
            <person name="Labutti K."/>
            <person name="Grigoriev I.V."/>
            <person name="Murat C."/>
            <person name="Martin F."/>
            <person name="Albertini E."/>
            <person name="Donnini D."/>
            <person name="Bonito G."/>
        </authorList>
    </citation>
    <scope>NUCLEOTIDE SEQUENCE [LARGE SCALE GENOMIC DNA]</scope>
    <source>
        <strain evidence="2 3">Sb_GMNB300</strain>
    </source>
</reference>
<evidence type="ECO:0000256" key="1">
    <source>
        <dbReference type="SAM" id="MobiDB-lite"/>
    </source>
</evidence>
<feature type="compositionally biased region" description="Low complexity" evidence="1">
    <location>
        <begin position="48"/>
        <end position="59"/>
    </location>
</feature>
<gene>
    <name evidence="2" type="ORF">FN846DRAFT_744776</name>
</gene>
<organism evidence="2 3">
    <name type="scientific">Sphaerosporella brunnea</name>
    <dbReference type="NCBI Taxonomy" id="1250544"/>
    <lineage>
        <taxon>Eukaryota</taxon>
        <taxon>Fungi</taxon>
        <taxon>Dikarya</taxon>
        <taxon>Ascomycota</taxon>
        <taxon>Pezizomycotina</taxon>
        <taxon>Pezizomycetes</taxon>
        <taxon>Pezizales</taxon>
        <taxon>Pyronemataceae</taxon>
        <taxon>Sphaerosporella</taxon>
    </lineage>
</organism>
<protein>
    <submittedName>
        <fullName evidence="2">Uncharacterized protein</fullName>
    </submittedName>
</protein>
<feature type="compositionally biased region" description="Basic and acidic residues" evidence="1">
    <location>
        <begin position="356"/>
        <end position="365"/>
    </location>
</feature>
<feature type="compositionally biased region" description="Basic residues" evidence="1">
    <location>
        <begin position="339"/>
        <end position="355"/>
    </location>
</feature>
<dbReference type="Proteomes" id="UP000326924">
    <property type="component" value="Unassembled WGS sequence"/>
</dbReference>
<proteinExistence type="predicted"/>
<accession>A0A5J5EWD5</accession>
<dbReference type="InParanoid" id="A0A5J5EWD5"/>
<dbReference type="AlphaFoldDB" id="A0A5J5EWD5"/>
<keyword evidence="3" id="KW-1185">Reference proteome</keyword>
<dbReference type="EMBL" id="VXIS01000098">
    <property type="protein sequence ID" value="KAA8905575.1"/>
    <property type="molecule type" value="Genomic_DNA"/>
</dbReference>
<feature type="compositionally biased region" description="Low complexity" evidence="1">
    <location>
        <begin position="83"/>
        <end position="106"/>
    </location>
</feature>
<comment type="caution">
    <text evidence="2">The sequence shown here is derived from an EMBL/GenBank/DDBJ whole genome shotgun (WGS) entry which is preliminary data.</text>
</comment>